<dbReference type="KEGG" id="ptw:TUM18999_36000"/>
<dbReference type="RefSeq" id="WP_173177385.1">
    <property type="nucleotide sequence ID" value="NZ_AP023189.1"/>
</dbReference>
<evidence type="ECO:0000313" key="4">
    <source>
        <dbReference type="Proteomes" id="UP001054892"/>
    </source>
</evidence>
<keyword evidence="4" id="KW-1185">Reference proteome</keyword>
<name>A0A6J4E7W4_9PSED</name>
<organism evidence="1 3">
    <name type="scientific">Pseudomonas tohonis</name>
    <dbReference type="NCBI Taxonomy" id="2725477"/>
    <lineage>
        <taxon>Bacteria</taxon>
        <taxon>Pseudomonadati</taxon>
        <taxon>Pseudomonadota</taxon>
        <taxon>Gammaproteobacteria</taxon>
        <taxon>Pseudomonadales</taxon>
        <taxon>Pseudomonadaceae</taxon>
        <taxon>Pseudomonas</taxon>
    </lineage>
</organism>
<evidence type="ECO:0000313" key="1">
    <source>
        <dbReference type="EMBL" id="BCG25409.1"/>
    </source>
</evidence>
<dbReference type="AlphaFoldDB" id="A0A6J4E7W4"/>
<dbReference type="EMBL" id="AP023189">
    <property type="protein sequence ID" value="BCG25409.1"/>
    <property type="molecule type" value="Genomic_DNA"/>
</dbReference>
<protein>
    <submittedName>
        <fullName evidence="1">Uncharacterized protein</fullName>
    </submittedName>
</protein>
<gene>
    <name evidence="1" type="ORF">TUM18999_36000</name>
    <name evidence="2" type="ORF">TUM20286_45130</name>
</gene>
<proteinExistence type="predicted"/>
<evidence type="ECO:0000313" key="2">
    <source>
        <dbReference type="EMBL" id="GJN54761.1"/>
    </source>
</evidence>
<evidence type="ECO:0000313" key="3">
    <source>
        <dbReference type="Proteomes" id="UP000509383"/>
    </source>
</evidence>
<dbReference type="EMBL" id="BQKM01000013">
    <property type="protein sequence ID" value="GJN54761.1"/>
    <property type="molecule type" value="Genomic_DNA"/>
</dbReference>
<sequence length="95" mass="10377">MNISPELALSQARERLQHMRNAADGRTLAYRFGVAQGYINALRDFAGLDAETWRHLLDEAEAVRHETDAALHPLVPQAFILAQAGPASEGQPALS</sequence>
<dbReference type="Proteomes" id="UP000509383">
    <property type="component" value="Chromosome"/>
</dbReference>
<accession>A0A6J4E7W4</accession>
<reference evidence="1 3" key="1">
    <citation type="submission" date="2020-05" db="EMBL/GenBank/DDBJ databases">
        <title>Characterization of novel class B3 metallo-beta-lactamase from novel Pseudomonas species.</title>
        <authorList>
            <person name="Yamada K."/>
            <person name="Aoki K."/>
            <person name="Ishii Y."/>
        </authorList>
    </citation>
    <scope>NUCLEOTIDE SEQUENCE [LARGE SCALE GENOMIC DNA]</scope>
    <source>
        <strain evidence="1 3">TUM18999</strain>
        <strain evidence="2 4">TUM20286</strain>
    </source>
</reference>
<dbReference type="Proteomes" id="UP001054892">
    <property type="component" value="Unassembled WGS sequence"/>
</dbReference>